<feature type="compositionally biased region" description="Basic and acidic residues" evidence="7">
    <location>
        <begin position="12"/>
        <end position="26"/>
    </location>
</feature>
<dbReference type="OrthoDB" id="9800801at2"/>
<dbReference type="Pfam" id="PF01555">
    <property type="entry name" value="N6_N4_Mtase"/>
    <property type="match status" value="1"/>
</dbReference>
<name>A0A0S4KY38_9BACT</name>
<dbReference type="GO" id="GO:0032259">
    <property type="term" value="P:methylation"/>
    <property type="evidence" value="ECO:0007669"/>
    <property type="project" value="UniProtKB-KW"/>
</dbReference>
<comment type="similarity">
    <text evidence="1">Belongs to the N(4)/N(6)-methyltransferase family.</text>
</comment>
<dbReference type="PROSITE" id="PS00092">
    <property type="entry name" value="N6_MTASE"/>
    <property type="match status" value="1"/>
</dbReference>
<evidence type="ECO:0000313" key="9">
    <source>
        <dbReference type="EMBL" id="CUQ68285.1"/>
    </source>
</evidence>
<dbReference type="KEGG" id="nio:NITINOP_3313"/>
<dbReference type="InterPro" id="IPR002295">
    <property type="entry name" value="N4/N6-MTase_EcoPI_Mod-like"/>
</dbReference>
<proteinExistence type="inferred from homology"/>
<evidence type="ECO:0000256" key="5">
    <source>
        <dbReference type="ARBA" id="ARBA00022691"/>
    </source>
</evidence>
<protein>
    <recommendedName>
        <fullName evidence="2">site-specific DNA-methyltransferase (adenine-specific)</fullName>
        <ecNumber evidence="2">2.1.1.72</ecNumber>
    </recommendedName>
</protein>
<sequence>MAKKSKLAAKSNRPEPYQHPEAKSLMRPEVGTQAQFKKQKPPKTYRYDSSLSPALDWDGKNPAREQGEALIRQILEAQTLEEAKAAASKLKSLSKPFLNWAGKAERLSFDVPTLPLFIHERLSTKAIIETLDEHKRDQQQTMYDLFGDPQHSITDQVLKAYEYQDNWTNRMILGDSLVVMNSLLHYEGLGGQVQMIYMDPPYGVKFGSNFQPFVRKRDVSHNDDEDMTREPEMVQAYRDTWELGLHSYLTYLRDRLLLARELLTPSGSIFVQISDENLHHVREVMDEVFGAENFLSQVAFTTTTSEKTNRVAGICDYLLWYARESESLKFRPLFTPKELGGAGGTKYRSVELEGGHVVPITEYETKGEPIPANARVFRLDTVTSQRPGGRYSVVYEGKNYRPEPGYWKPSEEGFKRLIEMKRIRKEGNRLAYVRYFDDFPLYRITNVWDDLSGIQSRSDSKIYSVQTPTKVIERCLLMTTDPGDLVLDPTCGSGTTAYVAEQWGRRWITIDTSRVPLALARQRLLTATFPWYELKDPSRGPAGGFVYQRKQNKKGEEVGGIVPHITLKSIANNEPPKEEVLVDRPEVENGITRVTGPFCVEATIPTPVDWEGDGAEYSGAGSAESYGSFVDRMLEVLRKSPVLRLEGNKTVTFKNIRPPAKTLSLSAEALVANGQERPVAFVFGPENGAVSTKLVESAAREAYGKSYTHLYVIGFAIEAKARETVEHCEEVFGIPATYVQATPDLMMGDLLKNMRSSQIFSVCGQPEVQVKRQKEKGKNGEVLYQVELLGLDVFDPVTMEVDHRWGHDVPAWFLDTDYNDLCFHVCQAFFPRTSAWDNLKKALKGEYEESVWDHLSGTTSAPFAAGEHRQIAVKVIDDRGNELLVVKKLT</sequence>
<keyword evidence="4" id="KW-0808">Transferase</keyword>
<evidence type="ECO:0000256" key="2">
    <source>
        <dbReference type="ARBA" id="ARBA00011900"/>
    </source>
</evidence>
<dbReference type="PRINTS" id="PR00506">
    <property type="entry name" value="D21N6MTFRASE"/>
</dbReference>
<dbReference type="Proteomes" id="UP000066284">
    <property type="component" value="Chromosome 1"/>
</dbReference>
<dbReference type="PANTHER" id="PTHR13370">
    <property type="entry name" value="RNA METHYLASE-RELATED"/>
    <property type="match status" value="1"/>
</dbReference>
<evidence type="ECO:0000313" key="10">
    <source>
        <dbReference type="Proteomes" id="UP000066284"/>
    </source>
</evidence>
<keyword evidence="3 9" id="KW-0489">Methyltransferase</keyword>
<dbReference type="Gene3D" id="3.40.50.150">
    <property type="entry name" value="Vaccinia Virus protein VP39"/>
    <property type="match status" value="1"/>
</dbReference>
<dbReference type="GO" id="GO:0003677">
    <property type="term" value="F:DNA binding"/>
    <property type="evidence" value="ECO:0007669"/>
    <property type="project" value="InterPro"/>
</dbReference>
<keyword evidence="10" id="KW-1185">Reference proteome</keyword>
<dbReference type="RefSeq" id="WP_062487485.1">
    <property type="nucleotide sequence ID" value="NZ_LN885086.1"/>
</dbReference>
<dbReference type="STRING" id="1715989.NITINOP_3313"/>
<evidence type="ECO:0000259" key="8">
    <source>
        <dbReference type="Pfam" id="PF01555"/>
    </source>
</evidence>
<comment type="catalytic activity">
    <reaction evidence="6">
        <text>a 2'-deoxyadenosine in DNA + S-adenosyl-L-methionine = an N(6)-methyl-2'-deoxyadenosine in DNA + S-adenosyl-L-homocysteine + H(+)</text>
        <dbReference type="Rhea" id="RHEA:15197"/>
        <dbReference type="Rhea" id="RHEA-COMP:12418"/>
        <dbReference type="Rhea" id="RHEA-COMP:12419"/>
        <dbReference type="ChEBI" id="CHEBI:15378"/>
        <dbReference type="ChEBI" id="CHEBI:57856"/>
        <dbReference type="ChEBI" id="CHEBI:59789"/>
        <dbReference type="ChEBI" id="CHEBI:90615"/>
        <dbReference type="ChEBI" id="CHEBI:90616"/>
        <dbReference type="EC" id="2.1.1.72"/>
    </reaction>
</comment>
<evidence type="ECO:0000256" key="7">
    <source>
        <dbReference type="SAM" id="MobiDB-lite"/>
    </source>
</evidence>
<dbReference type="SUPFAM" id="SSF53335">
    <property type="entry name" value="S-adenosyl-L-methionine-dependent methyltransferases"/>
    <property type="match status" value="1"/>
</dbReference>
<dbReference type="InterPro" id="IPR002941">
    <property type="entry name" value="DNA_methylase_N4/N6"/>
</dbReference>
<reference evidence="10" key="1">
    <citation type="submission" date="2015-09" db="EMBL/GenBank/DDBJ databases">
        <authorList>
            <person name="Daims H."/>
        </authorList>
    </citation>
    <scope>NUCLEOTIDE SEQUENCE [LARGE SCALE GENOMIC DNA]</scope>
</reference>
<dbReference type="GO" id="GO:0009007">
    <property type="term" value="F:site-specific DNA-methyltransferase (adenine-specific) activity"/>
    <property type="evidence" value="ECO:0007669"/>
    <property type="project" value="UniProtKB-EC"/>
</dbReference>
<dbReference type="GO" id="GO:0008170">
    <property type="term" value="F:N-methyltransferase activity"/>
    <property type="evidence" value="ECO:0007669"/>
    <property type="project" value="InterPro"/>
</dbReference>
<dbReference type="InterPro" id="IPR002052">
    <property type="entry name" value="DNA_methylase_N6_adenine_CS"/>
</dbReference>
<dbReference type="EC" id="2.1.1.72" evidence="2"/>
<gene>
    <name evidence="9" type="ORF">NITINOP_3313</name>
</gene>
<dbReference type="PANTHER" id="PTHR13370:SF16">
    <property type="entry name" value="SITE-SPECIFIC DNA-METHYLTRANSFERASE (ADENINE-SPECIFIC)"/>
    <property type="match status" value="1"/>
</dbReference>
<organism evidence="9 10">
    <name type="scientific">Candidatus Nitrospira inopinata</name>
    <dbReference type="NCBI Taxonomy" id="1715989"/>
    <lineage>
        <taxon>Bacteria</taxon>
        <taxon>Pseudomonadati</taxon>
        <taxon>Nitrospirota</taxon>
        <taxon>Nitrospiria</taxon>
        <taxon>Nitrospirales</taxon>
        <taxon>Nitrospiraceae</taxon>
        <taxon>Nitrospira</taxon>
    </lineage>
</organism>
<dbReference type="EMBL" id="LN885086">
    <property type="protein sequence ID" value="CUQ68285.1"/>
    <property type="molecule type" value="Genomic_DNA"/>
</dbReference>
<dbReference type="REBASE" id="132183">
    <property type="entry name" value="M.NspENR4ORF3313P"/>
</dbReference>
<evidence type="ECO:0000256" key="6">
    <source>
        <dbReference type="ARBA" id="ARBA00047942"/>
    </source>
</evidence>
<keyword evidence="5" id="KW-0949">S-adenosyl-L-methionine</keyword>
<evidence type="ECO:0000256" key="1">
    <source>
        <dbReference type="ARBA" id="ARBA00006594"/>
    </source>
</evidence>
<feature type="domain" description="DNA methylase N-4/N-6" evidence="8">
    <location>
        <begin position="193"/>
        <end position="514"/>
    </location>
</feature>
<evidence type="ECO:0000256" key="4">
    <source>
        <dbReference type="ARBA" id="ARBA00022679"/>
    </source>
</evidence>
<evidence type="ECO:0000256" key="3">
    <source>
        <dbReference type="ARBA" id="ARBA00022603"/>
    </source>
</evidence>
<dbReference type="GO" id="GO:0005737">
    <property type="term" value="C:cytoplasm"/>
    <property type="evidence" value="ECO:0007669"/>
    <property type="project" value="TreeGrafter"/>
</dbReference>
<feature type="region of interest" description="Disordered" evidence="7">
    <location>
        <begin position="1"/>
        <end position="61"/>
    </location>
</feature>
<dbReference type="AlphaFoldDB" id="A0A0S4KY38"/>
<dbReference type="InterPro" id="IPR029063">
    <property type="entry name" value="SAM-dependent_MTases_sf"/>
</dbReference>
<accession>A0A0S4KY38</accession>